<reference evidence="5" key="1">
    <citation type="submission" date="2021-03" db="EMBL/GenBank/DDBJ databases">
        <title>Draft genome sequence of rust myrtle Austropuccinia psidii MF-1, a brazilian biotype.</title>
        <authorList>
            <person name="Quecine M.C."/>
            <person name="Pachon D.M.R."/>
            <person name="Bonatelli M.L."/>
            <person name="Correr F.H."/>
            <person name="Franceschini L.M."/>
            <person name="Leite T.F."/>
            <person name="Margarido G.R.A."/>
            <person name="Almeida C.A."/>
            <person name="Ferrarezi J.A."/>
            <person name="Labate C.A."/>
        </authorList>
    </citation>
    <scope>NUCLEOTIDE SEQUENCE</scope>
    <source>
        <strain evidence="5">MF-1</strain>
    </source>
</reference>
<dbReference type="PANTHER" id="PTHR48129">
    <property type="entry name" value="60S RIBOSOMAL PROTEIN L37A"/>
    <property type="match status" value="1"/>
</dbReference>
<dbReference type="InterPro" id="IPR002674">
    <property type="entry name" value="Ribosomal_eL43"/>
</dbReference>
<evidence type="ECO:0000256" key="1">
    <source>
        <dbReference type="ARBA" id="ARBA00008672"/>
    </source>
</evidence>
<evidence type="ECO:0008006" key="7">
    <source>
        <dbReference type="Google" id="ProtNLM"/>
    </source>
</evidence>
<dbReference type="NCBIfam" id="TIGR00280">
    <property type="entry name" value="eL43_euk_arch"/>
    <property type="match status" value="1"/>
</dbReference>
<dbReference type="Proteomes" id="UP000765509">
    <property type="component" value="Unassembled WGS sequence"/>
</dbReference>
<keyword evidence="4" id="KW-0687">Ribonucleoprotein</keyword>
<evidence type="ECO:0000256" key="3">
    <source>
        <dbReference type="ARBA" id="ARBA00022980"/>
    </source>
</evidence>
<dbReference type="InterPro" id="IPR011332">
    <property type="entry name" value="Ribosomal_zn-bd"/>
</dbReference>
<dbReference type="EMBL" id="AVOT02004732">
    <property type="protein sequence ID" value="MBW0477211.1"/>
    <property type="molecule type" value="Genomic_DNA"/>
</dbReference>
<dbReference type="HAMAP" id="MF_00327">
    <property type="entry name" value="Ribosomal_eL43"/>
    <property type="match status" value="1"/>
</dbReference>
<dbReference type="NCBIfam" id="NF003058">
    <property type="entry name" value="PRK03976.1"/>
    <property type="match status" value="1"/>
</dbReference>
<dbReference type="GO" id="GO:0006412">
    <property type="term" value="P:translation"/>
    <property type="evidence" value="ECO:0007669"/>
    <property type="project" value="InterPro"/>
</dbReference>
<evidence type="ECO:0000256" key="2">
    <source>
        <dbReference type="ARBA" id="ARBA00022833"/>
    </source>
</evidence>
<dbReference type="FunFam" id="2.20.25.30:FF:000002">
    <property type="entry name" value="60S ribosomal protein L37a"/>
    <property type="match status" value="1"/>
</dbReference>
<dbReference type="OrthoDB" id="10258345at2759"/>
<comment type="similarity">
    <text evidence="1">Belongs to the eukaryotic ribosomal protein eL43 family.</text>
</comment>
<keyword evidence="2" id="KW-0862">Zinc</keyword>
<evidence type="ECO:0000256" key="4">
    <source>
        <dbReference type="ARBA" id="ARBA00023274"/>
    </source>
</evidence>
<dbReference type="PANTHER" id="PTHR48129:SF1">
    <property type="entry name" value="LARGE RIBOSOMAL SUBUNIT PROTEIN EL43"/>
    <property type="match status" value="1"/>
</dbReference>
<comment type="caution">
    <text evidence="5">The sequence shown here is derived from an EMBL/GenBank/DDBJ whole genome shotgun (WGS) entry which is preliminary data.</text>
</comment>
<keyword evidence="6" id="KW-1185">Reference proteome</keyword>
<dbReference type="SUPFAM" id="SSF57829">
    <property type="entry name" value="Zn-binding ribosomal proteins"/>
    <property type="match status" value="1"/>
</dbReference>
<gene>
    <name evidence="5" type="ORF">O181_016926</name>
</gene>
<sequence>MSSNSRKHCVLVESQRKSDASVKIVDCTAAPAHHATLEVRLLRGPGTRSCSRPPRPSQSSLRRSCSWNFIMTKRTKKVGVTGKYGTRYGASLRKQIKKMEVTQHARYTCTFCGKDTVKRSAVGIWECRSCRKIIAGGAWTVSTTAAATVRSTVRRLAELREA</sequence>
<name>A0A9Q3C2L5_9BASI</name>
<dbReference type="Pfam" id="PF01780">
    <property type="entry name" value="Ribosomal_L37ae"/>
    <property type="match status" value="1"/>
</dbReference>
<protein>
    <recommendedName>
        <fullName evidence="7">60S ribosomal protein L37a</fullName>
    </recommendedName>
</protein>
<evidence type="ECO:0000313" key="6">
    <source>
        <dbReference type="Proteomes" id="UP000765509"/>
    </source>
</evidence>
<proteinExistence type="inferred from homology"/>
<dbReference type="GO" id="GO:0003735">
    <property type="term" value="F:structural constituent of ribosome"/>
    <property type="evidence" value="ECO:0007669"/>
    <property type="project" value="InterPro"/>
</dbReference>
<accession>A0A9Q3C2L5</accession>
<dbReference type="AlphaFoldDB" id="A0A9Q3C2L5"/>
<dbReference type="Gene3D" id="2.20.25.30">
    <property type="match status" value="1"/>
</dbReference>
<evidence type="ECO:0000313" key="5">
    <source>
        <dbReference type="EMBL" id="MBW0477211.1"/>
    </source>
</evidence>
<dbReference type="GO" id="GO:0005840">
    <property type="term" value="C:ribosome"/>
    <property type="evidence" value="ECO:0007669"/>
    <property type="project" value="UniProtKB-KW"/>
</dbReference>
<dbReference type="InterPro" id="IPR050522">
    <property type="entry name" value="Ribosomal_protein_eL43"/>
</dbReference>
<organism evidence="5 6">
    <name type="scientific">Austropuccinia psidii MF-1</name>
    <dbReference type="NCBI Taxonomy" id="1389203"/>
    <lineage>
        <taxon>Eukaryota</taxon>
        <taxon>Fungi</taxon>
        <taxon>Dikarya</taxon>
        <taxon>Basidiomycota</taxon>
        <taxon>Pucciniomycotina</taxon>
        <taxon>Pucciniomycetes</taxon>
        <taxon>Pucciniales</taxon>
        <taxon>Sphaerophragmiaceae</taxon>
        <taxon>Austropuccinia</taxon>
    </lineage>
</organism>
<dbReference type="InterPro" id="IPR011331">
    <property type="entry name" value="Ribosomal_eL37/eL43"/>
</dbReference>
<dbReference type="GO" id="GO:1990904">
    <property type="term" value="C:ribonucleoprotein complex"/>
    <property type="evidence" value="ECO:0007669"/>
    <property type="project" value="UniProtKB-KW"/>
</dbReference>
<keyword evidence="3" id="KW-0689">Ribosomal protein</keyword>